<dbReference type="InterPro" id="IPR023213">
    <property type="entry name" value="CAT-like_dom_sf"/>
</dbReference>
<dbReference type="InterPro" id="IPR020806">
    <property type="entry name" value="PKS_PP-bd"/>
</dbReference>
<dbReference type="InterPro" id="IPR025110">
    <property type="entry name" value="AMP-bd_C"/>
</dbReference>
<dbReference type="PANTHER" id="PTHR45527">
    <property type="entry name" value="NONRIBOSOMAL PEPTIDE SYNTHETASE"/>
    <property type="match status" value="1"/>
</dbReference>
<comment type="caution">
    <text evidence="5">The sequence shown here is derived from an EMBL/GenBank/DDBJ whole genome shotgun (WGS) entry which is preliminary data.</text>
</comment>
<evidence type="ECO:0000259" key="4">
    <source>
        <dbReference type="PROSITE" id="PS50075"/>
    </source>
</evidence>
<dbReference type="InterPro" id="IPR006162">
    <property type="entry name" value="Ppantetheine_attach_site"/>
</dbReference>
<dbReference type="NCBIfam" id="NF003417">
    <property type="entry name" value="PRK04813.1"/>
    <property type="match status" value="2"/>
</dbReference>
<evidence type="ECO:0000313" key="5">
    <source>
        <dbReference type="EMBL" id="GGN88982.1"/>
    </source>
</evidence>
<dbReference type="CDD" id="cd17646">
    <property type="entry name" value="A_NRPS_AB3403-like"/>
    <property type="match status" value="1"/>
</dbReference>
<dbReference type="InterPro" id="IPR020845">
    <property type="entry name" value="AMP-binding_CS"/>
</dbReference>
<reference evidence="6" key="1">
    <citation type="journal article" date="2019" name="Int. J. Syst. Evol. Microbiol.">
        <title>The Global Catalogue of Microorganisms (GCM) 10K type strain sequencing project: providing services to taxonomists for standard genome sequencing and annotation.</title>
        <authorList>
            <consortium name="The Broad Institute Genomics Platform"/>
            <consortium name="The Broad Institute Genome Sequencing Center for Infectious Disease"/>
            <person name="Wu L."/>
            <person name="Ma J."/>
        </authorList>
    </citation>
    <scope>NUCLEOTIDE SEQUENCE [LARGE SCALE GENOMIC DNA]</scope>
    <source>
        <strain evidence="6">CGMCC 4.7329</strain>
    </source>
</reference>
<dbReference type="Gene3D" id="3.40.50.980">
    <property type="match status" value="4"/>
</dbReference>
<feature type="domain" description="Carrier" evidence="4">
    <location>
        <begin position="2033"/>
        <end position="2108"/>
    </location>
</feature>
<evidence type="ECO:0000313" key="6">
    <source>
        <dbReference type="Proteomes" id="UP000658127"/>
    </source>
</evidence>
<dbReference type="Pfam" id="PF00668">
    <property type="entry name" value="Condensation"/>
    <property type="match status" value="3"/>
</dbReference>
<dbReference type="Pfam" id="PF13193">
    <property type="entry name" value="AMP-binding_C"/>
    <property type="match status" value="2"/>
</dbReference>
<dbReference type="SUPFAM" id="SSF47336">
    <property type="entry name" value="ACP-like"/>
    <property type="match status" value="3"/>
</dbReference>
<dbReference type="InterPro" id="IPR000873">
    <property type="entry name" value="AMP-dep_synth/lig_dom"/>
</dbReference>
<dbReference type="SMART" id="SM00823">
    <property type="entry name" value="PKS_PP"/>
    <property type="match status" value="3"/>
</dbReference>
<evidence type="ECO:0000256" key="2">
    <source>
        <dbReference type="ARBA" id="ARBA00022450"/>
    </source>
</evidence>
<gene>
    <name evidence="5" type="ORF">GCM10011610_46970</name>
</gene>
<dbReference type="NCBIfam" id="TIGR01733">
    <property type="entry name" value="AA-adenyl-dom"/>
    <property type="match status" value="2"/>
</dbReference>
<dbReference type="PROSITE" id="PS50075">
    <property type="entry name" value="CARRIER"/>
    <property type="match status" value="3"/>
</dbReference>
<dbReference type="Proteomes" id="UP000658127">
    <property type="component" value="Unassembled WGS sequence"/>
</dbReference>
<organism evidence="5 6">
    <name type="scientific">Nocardia rhizosphaerihabitans</name>
    <dbReference type="NCBI Taxonomy" id="1691570"/>
    <lineage>
        <taxon>Bacteria</taxon>
        <taxon>Bacillati</taxon>
        <taxon>Actinomycetota</taxon>
        <taxon>Actinomycetes</taxon>
        <taxon>Mycobacteriales</taxon>
        <taxon>Nocardiaceae</taxon>
        <taxon>Nocardia</taxon>
    </lineage>
</organism>
<sequence>MTATNSRRVESILPLSPLQRGLLFHHEYSGDTDVDVYTVLTVATIDGPLDADLLQTCVDRLLARHANLRVFFRSRNDKDPVQVVLSAIPSELSRRSLTGLTGAEQEAAWDKVFQEIRNTPFELSRPPLIRFTLVELGEHERKLVVSCHHILLDGWSIPLLMQDLFVLYRNNGTDVAPPPPAFADYLRWMAKQDLAASAARWAASLQGAEPSLLAPDSRAADRVAPSDIVFELTDELSRGIETVGRALGVTMSSVVRGAWAMTLGLQLQSSDVVIGSTVSGRPPHVAGIERMIGLFINTVPVRVSWTAEQTLADVIGDVQAAKADFVDDEYVGLPDIYAAGARRDLFDSLVIFQNYPIELNGALISEDSATSVRGLSGFDGTHYAVTLVVFPGPVLEIRFAYRPELVGAATAESLVQRFVRVLEAIVESPQRRVSDIPLLSEQERHLVLTAWNATEHPVGPDLLPDLFARQAQSTPSAVAVRSGATALTYAELDEAANRLARYLTVRGAGPESFVALMLPRSGQLVVAMLAVLKTGAAYVPLDPAYPQDRIAFMLADSGARWVITDSVTAAPMESAAGASEAEWLCLDDAELRAELDALPVTDVDRLAPLRPDHPAYAIYTSGSTGLPKGVVVGHAALVNFLAQMVDSLALGAQDCWLAVTTVSFDIAALELYLPLISGATVRIASDAAARDAALLAADLRTSGATIMQATPAMWASVHTVDPDSYHGVRVLVGGEALPAALASALGEHAASVLNLYGPTEATIWCTQSEIGADTPTIGKPFHNTRTYVLDRQLAAVPPGVIGELYIGGAQLARGYHGRASLTASRFVADPFGGDRLYRTGDLVRWTTTGELEYAGRADDQVKIRGFRIELGEVEAALGEVAGVGRGVVVVRPDRAGAAQLVGYVVAKPGATLDSARVRSELAAVLPAHMVPLLVVVLDELPLTPNRKVDRRALPAPDFGQLVSTRGPRDAREEVLGGLFAEVLGLERVGIDDSFFDLGGHSLSAPRLVSRVRAVLDVEITVRDLFDAPTVALLSERAVAARTAKRPVLAKTDRPTTVPLSFGQARLWFLNRFEGASAIYNIPVVLRLRGALEPRVLEQALLDVVTRHESLRTVFPDHDGVPRQQILEVAELAERWDFRSATATAEEVSGAVTRFGARGFDVSRELPLRVAVFELPAEKATAEREFVLAAVLHHIVADGWSMVPFARDVAVAVSARLAGSAPGWPELPVQYADFALWQRAVLGSTSDPDSELSRQLGYWRGVLAGAPAELALPVDRSRPAVPSYRGGAVPIALSAQAHQGVLRVARSCGASVFMVLHAAVSVLLSKLGAGTDVVVGTPIAGRPDAALDEVVGFFLNTLVLRVDVSGDPSFAAVVERARSVDLGAFEHQDVPFEVLVEALNPERVLNRHPLFQVAVVLQNNDRPEMSLPGVHIAAERLEEATKFDLEFNFTEQLGADRVAEGISGSLRYSTDLYDEATAVAIVQRLATMLETVVAEPERRLSQLSLVTGAERELVLGSWNDTARAVSGTSVLERFAEQVRRAPDQVAVVFGDRTLSYRELDLASNRLARLLIDRGVGPESFVAVMVPRSERLVVTLLAVLKAGGAYVPVDPEYPAERTAFMLADSGARLVLIESSASVEYAGAAVVLDAPEIVAEIAAADQRAVGDEDRITRLAPDCPAYVIYTSGSTGTPKGVVTSHAALAAHLEWMREYIGLDADDRVLQKTPVSFDVSVWELFLPLVVGARVVVAEPGGHRDPGYLAELVRRAAVSVAHFVPSMLDQFLAVGAEIGDSLTTVVCSGEALPDSTAGRFADRFGAAVPLRNLYGPTEASIDVTGALVKAGAPVTIGVPVWNTRAYVLDEGLQLVPPAVVGELYVGGVQLARGYHGRPGLTASRFVADPFGGDRLYRTGDLVRWTPAGELDYVGRADDQVKIRGFRIELGEIEAALRALPGVSQAVVVTWPDSTGAPQLVGYVVPESGDIADSTRLRRDLAASLPAQMIPATIVGLTALPLTPNGKLDRRALPEPAFLGHLDYRAPRDGREDVLCGLFADILGVDRVGIDDSFFELGGHSLLGTRLLSRVRTVLGAELTVRDLFEAPTVSALGVRVGEASGRARLPLVRAERPAVLPLSFGQSRLWFLNRFEGGSASYNMPVVLRVRGRLDDVVLRDALRDVLRRHETLRTIFPAERGVPRQEIVAPADLDAYPGWFSSAAVDADDAHDAVAELAGRGFDLTRELPVRIGVFAVGETGDAQEFVLAAILHHIAADGWSMAPFARDIAVAVGARLVGESPNLPELPVQYVDFVLWQQQLLGSEADPGSELSRQLAYWQATLDGAPLELALPADRPRPPIASYQGAGTSFALSAETHRGVLELARSSGASVFMVLHAGLSVLLSKLGAGEDIVLGTAIAGRTDEALDDLVGFFLNTLVLRADLSGDPTFGELVQRIRTVDLAAYEHQDVPFEALVEAVNPQRAFNRHPLFQVMLVLQNNAMPELSLPGLHIDTATLDAVSTKFDLEFGFTERYSDGVPDGIDATLQYSTDLFDAETAILLAHRLGELVAALAAEPQRPISRFTVAWDRAMASAPEPEPAAEISQGEADAQTVAVLTRIVREALGVEEIGVHDVFFEHGGTSMKAIAAAEHIRAALDPEFELRTLFEAPTVAELARRVRSGTVTGTPDAGQVFDPIVRWGEPGRSSVFCLYPNSGFAWSYAELRAQLPAEFGIYGVQADFAAGEDTRNLDEVAAAVAERIRAVDPAGPWQLVGWSFGAVLAHAVAVRLTVLGGTVPPPILLDGYPAQAFDAAEREASSIDDPEFNRGFALAVGLDPTTAELATLDDAGLAELMTRERGWAVPAERIAGVRAVARRNPELLHDHTPGLLEADLVLFRAARRERPIDPAVWQPHVTGSITVVEVDHGHDDMCEPDVLAQVAARIRANTAE</sequence>
<dbReference type="InterPro" id="IPR010071">
    <property type="entry name" value="AA_adenyl_dom"/>
</dbReference>
<dbReference type="SUPFAM" id="SSF56801">
    <property type="entry name" value="Acetyl-CoA synthetase-like"/>
    <property type="match status" value="2"/>
</dbReference>
<feature type="domain" description="Carrier" evidence="4">
    <location>
        <begin position="966"/>
        <end position="1041"/>
    </location>
</feature>
<dbReference type="Gene3D" id="3.30.559.10">
    <property type="entry name" value="Chloramphenicol acetyltransferase-like domain"/>
    <property type="match status" value="3"/>
</dbReference>
<dbReference type="EMBL" id="BMNE01000005">
    <property type="protein sequence ID" value="GGN88982.1"/>
    <property type="molecule type" value="Genomic_DNA"/>
</dbReference>
<dbReference type="Pfam" id="PF00501">
    <property type="entry name" value="AMP-binding"/>
    <property type="match status" value="2"/>
</dbReference>
<dbReference type="CDD" id="cd19540">
    <property type="entry name" value="LCL_NRPS-like"/>
    <property type="match status" value="2"/>
</dbReference>
<proteinExistence type="predicted"/>
<dbReference type="Pfam" id="PF00975">
    <property type="entry name" value="Thioesterase"/>
    <property type="match status" value="1"/>
</dbReference>
<accession>A0ABQ2KNY7</accession>
<evidence type="ECO:0000256" key="3">
    <source>
        <dbReference type="ARBA" id="ARBA00022553"/>
    </source>
</evidence>
<dbReference type="PANTHER" id="PTHR45527:SF1">
    <property type="entry name" value="FATTY ACID SYNTHASE"/>
    <property type="match status" value="1"/>
</dbReference>
<dbReference type="Gene3D" id="3.40.50.1820">
    <property type="entry name" value="alpha/beta hydrolase"/>
    <property type="match status" value="1"/>
</dbReference>
<dbReference type="InterPro" id="IPR001031">
    <property type="entry name" value="Thioesterase"/>
</dbReference>
<dbReference type="RefSeq" id="WP_189032078.1">
    <property type="nucleotide sequence ID" value="NZ_BMNE01000005.1"/>
</dbReference>
<keyword evidence="3" id="KW-0597">Phosphoprotein</keyword>
<keyword evidence="2" id="KW-0596">Phosphopantetheine</keyword>
<dbReference type="InterPro" id="IPR009081">
    <property type="entry name" value="PP-bd_ACP"/>
</dbReference>
<evidence type="ECO:0000256" key="1">
    <source>
        <dbReference type="ARBA" id="ARBA00001957"/>
    </source>
</evidence>
<feature type="domain" description="Carrier" evidence="4">
    <location>
        <begin position="2592"/>
        <end position="2667"/>
    </location>
</feature>
<name>A0ABQ2KNY7_9NOCA</name>
<dbReference type="PROSITE" id="PS00012">
    <property type="entry name" value="PHOSPHOPANTETHEINE"/>
    <property type="match status" value="1"/>
</dbReference>
<protein>
    <recommendedName>
        <fullName evidence="4">Carrier domain-containing protein</fullName>
    </recommendedName>
</protein>
<dbReference type="Gene3D" id="2.30.38.10">
    <property type="entry name" value="Luciferase, Domain 3"/>
    <property type="match status" value="2"/>
</dbReference>
<keyword evidence="6" id="KW-1185">Reference proteome</keyword>
<dbReference type="Gene3D" id="3.30.300.30">
    <property type="match status" value="2"/>
</dbReference>
<dbReference type="SUPFAM" id="SSF53474">
    <property type="entry name" value="alpha/beta-Hydrolases"/>
    <property type="match status" value="1"/>
</dbReference>
<dbReference type="Gene3D" id="3.30.559.30">
    <property type="entry name" value="Nonribosomal peptide synthetase, condensation domain"/>
    <property type="match status" value="3"/>
</dbReference>
<dbReference type="Pfam" id="PF00550">
    <property type="entry name" value="PP-binding"/>
    <property type="match status" value="3"/>
</dbReference>
<dbReference type="InterPro" id="IPR001242">
    <property type="entry name" value="Condensation_dom"/>
</dbReference>
<dbReference type="InterPro" id="IPR036736">
    <property type="entry name" value="ACP-like_sf"/>
</dbReference>
<dbReference type="SUPFAM" id="SSF52777">
    <property type="entry name" value="CoA-dependent acyltransferases"/>
    <property type="match status" value="6"/>
</dbReference>
<dbReference type="InterPro" id="IPR045851">
    <property type="entry name" value="AMP-bd_C_sf"/>
</dbReference>
<dbReference type="PROSITE" id="PS00455">
    <property type="entry name" value="AMP_BINDING"/>
    <property type="match status" value="1"/>
</dbReference>
<dbReference type="InterPro" id="IPR029058">
    <property type="entry name" value="AB_hydrolase_fold"/>
</dbReference>
<dbReference type="Gene3D" id="1.10.1200.10">
    <property type="entry name" value="ACP-like"/>
    <property type="match status" value="2"/>
</dbReference>
<comment type="cofactor">
    <cofactor evidence="1">
        <name>pantetheine 4'-phosphate</name>
        <dbReference type="ChEBI" id="CHEBI:47942"/>
    </cofactor>
</comment>